<dbReference type="GO" id="GO:0005576">
    <property type="term" value="C:extracellular region"/>
    <property type="evidence" value="ECO:0007669"/>
    <property type="project" value="UniProtKB-SubCell"/>
</dbReference>
<dbReference type="PRINTS" id="PR00187">
    <property type="entry name" value="HAEMOCYANIN"/>
</dbReference>
<dbReference type="Gene3D" id="1.20.1370.10">
    <property type="entry name" value="Hemocyanin, N-terminal domain"/>
    <property type="match status" value="1"/>
</dbReference>
<dbReference type="GO" id="GO:0006582">
    <property type="term" value="P:melanin metabolic process"/>
    <property type="evidence" value="ECO:0007669"/>
    <property type="project" value="UniProtKB-ARBA"/>
</dbReference>
<dbReference type="InterPro" id="IPR036697">
    <property type="entry name" value="Hemocyanin_N_sf"/>
</dbReference>
<dbReference type="SUPFAM" id="SSF48050">
    <property type="entry name" value="Hemocyanin, N-terminal domain"/>
    <property type="match status" value="1"/>
</dbReference>
<dbReference type="GO" id="GO:0004503">
    <property type="term" value="F:tyrosinase activity"/>
    <property type="evidence" value="ECO:0007669"/>
    <property type="project" value="UniProtKB-ARBA"/>
</dbReference>
<dbReference type="Proteomes" id="UP000327044">
    <property type="component" value="Unassembled WGS sequence"/>
</dbReference>
<dbReference type="PROSITE" id="PS00209">
    <property type="entry name" value="HEMOCYANIN_1"/>
    <property type="match status" value="1"/>
</dbReference>
<evidence type="ECO:0000256" key="8">
    <source>
        <dbReference type="ARBA" id="ARBA00023033"/>
    </source>
</evidence>
<sequence length="685" mass="79051">MSNVDKNHLILMLFHPKEPIFTKKGEKNTVFNVPQHFLRNRYQSIGVDLQDRFSADAGEQVTINDIKPPNLTNVLQLKRDENFTLFLPKHNKIATELTTLYLRAKNLDEFQSLAAYTRERVNPYLFNYCMCVAILHRKDTRDMDIPSLIETFPDKYVDSQVFAKAREEVNIVPEGSRTPIEIPVDYTASNLEDEHRVAYWTEDLGLNAHHWHWHLVYPFSGPMEVVNKDRRGELFYYFHHQVMARYNMERMCNKLKRVRRLVNFREPIPEAYFPKLDSLVANRSYPGRPAGMTLQDVNREQDQWKIDIKDMETAIARIYEAIHSGFYRDTNNRMQPLTEFGGIDILGNLVEASILSANPAYYGNWHNFGHATLSVIHDPDLRHLESFGAIGDPATSMRDPVFYSMHAMVNDMFVEYKSTLPRYTVAQLGYDGVTVTKISLQSQNSPENQFSTFWQQSDVDMSRGLDFQPRGPVFVRFTHLQHQPFNYVINVNNTGAARQGTCRIFLGPQFDERGNPWLLVDQRNLMVEMDRFAVNLTPGQNVITRASTSSAVTIPFERTFRNVDTNRPTGGPGLEQFNFCGCGWPQHLLVFKGTPEGYPCQLFVMISNIADDRVNQSTEGTCNDAAVYCGIRDRLYPDRRSMGYPFDRSPRDGVTTLQQFLTPNMRVQNVSIVHQNRTIRPRARN</sequence>
<dbReference type="Pfam" id="PF03722">
    <property type="entry name" value="Hemocyanin_N"/>
    <property type="match status" value="1"/>
</dbReference>
<protein>
    <recommendedName>
        <fullName evidence="15">Tyrosinase copper-binding domain-containing protein</fullName>
    </recommendedName>
</protein>
<evidence type="ECO:0000256" key="3">
    <source>
        <dbReference type="ARBA" id="ARBA00009928"/>
    </source>
</evidence>
<keyword evidence="9" id="KW-1015">Disulfide bond</keyword>
<comment type="caution">
    <text evidence="13">The sequence shown here is derived from an EMBL/GenBank/DDBJ whole genome shotgun (WGS) entry which is preliminary data.</text>
</comment>
<gene>
    <name evidence="13" type="ORF">PPYR_14036</name>
</gene>
<evidence type="ECO:0000256" key="9">
    <source>
        <dbReference type="ARBA" id="ARBA00023157"/>
    </source>
</evidence>
<reference evidence="13 14" key="1">
    <citation type="journal article" date="2018" name="Elife">
        <title>Firefly genomes illuminate parallel origins of bioluminescence in beetles.</title>
        <authorList>
            <person name="Fallon T.R."/>
            <person name="Lower S.E."/>
            <person name="Chang C.H."/>
            <person name="Bessho-Uehara M."/>
            <person name="Martin G.J."/>
            <person name="Bewick A.J."/>
            <person name="Behringer M."/>
            <person name="Debat H.J."/>
            <person name="Wong I."/>
            <person name="Day J.C."/>
            <person name="Suvorov A."/>
            <person name="Silva C.J."/>
            <person name="Stanger-Hall K.F."/>
            <person name="Hall D.W."/>
            <person name="Schmitz R.J."/>
            <person name="Nelson D.R."/>
            <person name="Lewis S.M."/>
            <person name="Shigenobu S."/>
            <person name="Bybee S.M."/>
            <person name="Larracuente A.M."/>
            <person name="Oba Y."/>
            <person name="Weng J.K."/>
        </authorList>
    </citation>
    <scope>NUCLEOTIDE SEQUENCE [LARGE SCALE GENOMIC DNA]</scope>
    <source>
        <strain evidence="13">1611_PpyrPB1</strain>
        <tissue evidence="13">Whole body</tissue>
    </source>
</reference>
<evidence type="ECO:0000256" key="4">
    <source>
        <dbReference type="ARBA" id="ARBA00022525"/>
    </source>
</evidence>
<dbReference type="AlphaFoldDB" id="A0A5N4A420"/>
<feature type="domain" description="Hemocyanin middle" evidence="10">
    <location>
        <begin position="148"/>
        <end position="413"/>
    </location>
</feature>
<feature type="domain" description="Hemocyanin N-terminal" evidence="11">
    <location>
        <begin position="28"/>
        <end position="141"/>
    </location>
</feature>
<keyword evidence="6" id="KW-0560">Oxidoreductase</keyword>
<keyword evidence="14" id="KW-1185">Reference proteome</keyword>
<organism evidence="13 14">
    <name type="scientific">Photinus pyralis</name>
    <name type="common">Common eastern firefly</name>
    <name type="synonym">Lampyris pyralis</name>
    <dbReference type="NCBI Taxonomy" id="7054"/>
    <lineage>
        <taxon>Eukaryota</taxon>
        <taxon>Metazoa</taxon>
        <taxon>Ecdysozoa</taxon>
        <taxon>Arthropoda</taxon>
        <taxon>Hexapoda</taxon>
        <taxon>Insecta</taxon>
        <taxon>Pterygota</taxon>
        <taxon>Neoptera</taxon>
        <taxon>Endopterygota</taxon>
        <taxon>Coleoptera</taxon>
        <taxon>Polyphaga</taxon>
        <taxon>Elateriformia</taxon>
        <taxon>Elateroidea</taxon>
        <taxon>Lampyridae</taxon>
        <taxon>Lampyrinae</taxon>
        <taxon>Photinus</taxon>
    </lineage>
</organism>
<dbReference type="InterPro" id="IPR000896">
    <property type="entry name" value="Hemocyanin/hexamerin_mid_dom"/>
</dbReference>
<dbReference type="InterPro" id="IPR005203">
    <property type="entry name" value="Hemocyanin_C"/>
</dbReference>
<evidence type="ECO:0000256" key="7">
    <source>
        <dbReference type="ARBA" id="ARBA00023008"/>
    </source>
</evidence>
<dbReference type="SUPFAM" id="SSF81296">
    <property type="entry name" value="E set domains"/>
    <property type="match status" value="1"/>
</dbReference>
<dbReference type="PANTHER" id="PTHR11511">
    <property type="entry name" value="LARVAL STORAGE PROTEIN/PHENOLOXIDASE"/>
    <property type="match status" value="1"/>
</dbReference>
<keyword evidence="7" id="KW-0186">Copper</keyword>
<dbReference type="InterPro" id="IPR005204">
    <property type="entry name" value="Hemocyanin_N"/>
</dbReference>
<evidence type="ECO:0000313" key="13">
    <source>
        <dbReference type="EMBL" id="KAB0792075.1"/>
    </source>
</evidence>
<evidence type="ECO:0000259" key="12">
    <source>
        <dbReference type="Pfam" id="PF03723"/>
    </source>
</evidence>
<feature type="domain" description="Hemocyanin C-terminal" evidence="12">
    <location>
        <begin position="422"/>
        <end position="674"/>
    </location>
</feature>
<comment type="similarity">
    <text evidence="3">Belongs to the tyrosinase family.</text>
</comment>
<dbReference type="Pfam" id="PF03723">
    <property type="entry name" value="Hemocyanin_C"/>
    <property type="match status" value="1"/>
</dbReference>
<dbReference type="Gene3D" id="2.60.40.1520">
    <property type="entry name" value="Hemocyanin, C-terminal domain"/>
    <property type="match status" value="1"/>
</dbReference>
<evidence type="ECO:0000256" key="6">
    <source>
        <dbReference type="ARBA" id="ARBA00023002"/>
    </source>
</evidence>
<dbReference type="OrthoDB" id="8119704at2759"/>
<evidence type="ECO:0000313" key="14">
    <source>
        <dbReference type="Proteomes" id="UP000327044"/>
    </source>
</evidence>
<dbReference type="Pfam" id="PF00372">
    <property type="entry name" value="Hemocyanin_M"/>
    <property type="match status" value="1"/>
</dbReference>
<proteinExistence type="inferred from homology"/>
<dbReference type="Gene3D" id="1.10.1280.10">
    <property type="entry name" value="Di-copper center containing domain from catechol oxidase"/>
    <property type="match status" value="1"/>
</dbReference>
<dbReference type="InterPro" id="IPR008922">
    <property type="entry name" value="Di-copper_centre_dom_sf"/>
</dbReference>
<dbReference type="InterPro" id="IPR037020">
    <property type="entry name" value="Hemocyanin_C_sf"/>
</dbReference>
<evidence type="ECO:0000256" key="2">
    <source>
        <dbReference type="ARBA" id="ARBA00004613"/>
    </source>
</evidence>
<dbReference type="PANTHER" id="PTHR11511:SF4">
    <property type="entry name" value="PHENOLOXIDASE 2-RELATED"/>
    <property type="match status" value="1"/>
</dbReference>
<name>A0A5N4A420_PHOPY</name>
<dbReference type="FunFam" id="2.60.40.1520:FF:000001">
    <property type="entry name" value="Hemocyanin subunit 2"/>
    <property type="match status" value="1"/>
</dbReference>
<evidence type="ECO:0008006" key="15">
    <source>
        <dbReference type="Google" id="ProtNLM"/>
    </source>
</evidence>
<dbReference type="GO" id="GO:0046872">
    <property type="term" value="F:metal ion binding"/>
    <property type="evidence" value="ECO:0007669"/>
    <property type="project" value="UniProtKB-KW"/>
</dbReference>
<dbReference type="PROSITE" id="PS00210">
    <property type="entry name" value="HEMOCYANIN_2"/>
    <property type="match status" value="1"/>
</dbReference>
<dbReference type="InterPro" id="IPR014756">
    <property type="entry name" value="Ig_E-set"/>
</dbReference>
<comment type="cofactor">
    <cofactor evidence="1">
        <name>Cu(2+)</name>
        <dbReference type="ChEBI" id="CHEBI:29036"/>
    </cofactor>
</comment>
<dbReference type="SUPFAM" id="SSF48056">
    <property type="entry name" value="Di-copper centre-containing domain"/>
    <property type="match status" value="1"/>
</dbReference>
<evidence type="ECO:0000256" key="5">
    <source>
        <dbReference type="ARBA" id="ARBA00022723"/>
    </source>
</evidence>
<evidence type="ECO:0000259" key="11">
    <source>
        <dbReference type="Pfam" id="PF03722"/>
    </source>
</evidence>
<keyword evidence="5" id="KW-0479">Metal-binding</keyword>
<evidence type="ECO:0000256" key="1">
    <source>
        <dbReference type="ARBA" id="ARBA00001973"/>
    </source>
</evidence>
<evidence type="ECO:0000259" key="10">
    <source>
        <dbReference type="Pfam" id="PF00372"/>
    </source>
</evidence>
<dbReference type="InParanoid" id="A0A5N4A420"/>
<keyword evidence="8" id="KW-0503">Monooxygenase</keyword>
<dbReference type="EMBL" id="VVIM01000010">
    <property type="protein sequence ID" value="KAB0792075.1"/>
    <property type="molecule type" value="Genomic_DNA"/>
</dbReference>
<accession>A0A5N4A420</accession>
<dbReference type="InterPro" id="IPR013788">
    <property type="entry name" value="Hemocyanin/hexamerin"/>
</dbReference>
<keyword evidence="4" id="KW-0964">Secreted</keyword>
<comment type="subcellular location">
    <subcellularLocation>
        <location evidence="2">Secreted</location>
    </subcellularLocation>
</comment>